<proteinExistence type="predicted"/>
<evidence type="ECO:0000313" key="1">
    <source>
        <dbReference type="EMBL" id="CAB4824335.1"/>
    </source>
</evidence>
<dbReference type="AlphaFoldDB" id="A0A6J6ZV32"/>
<organism evidence="1">
    <name type="scientific">freshwater metagenome</name>
    <dbReference type="NCBI Taxonomy" id="449393"/>
    <lineage>
        <taxon>unclassified sequences</taxon>
        <taxon>metagenomes</taxon>
        <taxon>ecological metagenomes</taxon>
    </lineage>
</organism>
<dbReference type="EMBL" id="CAFABF010000014">
    <property type="protein sequence ID" value="CAB4824335.1"/>
    <property type="molecule type" value="Genomic_DNA"/>
</dbReference>
<sequence length="80" mass="8687">MISEITKWLEKYLIGGEVLVGLGQVLKGCTFNSDKGCITGTPADQSALEALNERLLEHRKNLFGDQIEGPINELIAELGS</sequence>
<reference evidence="1" key="1">
    <citation type="submission" date="2020-05" db="EMBL/GenBank/DDBJ databases">
        <authorList>
            <person name="Chiriac C."/>
            <person name="Salcher M."/>
            <person name="Ghai R."/>
            <person name="Kavagutti S V."/>
        </authorList>
    </citation>
    <scope>NUCLEOTIDE SEQUENCE</scope>
</reference>
<gene>
    <name evidence="1" type="ORF">UFOPK3167_00501</name>
</gene>
<protein>
    <submittedName>
        <fullName evidence="1">Unannotated protein</fullName>
    </submittedName>
</protein>
<accession>A0A6J6ZV32</accession>
<name>A0A6J6ZV32_9ZZZZ</name>